<feature type="transmembrane region" description="Helical" evidence="6">
    <location>
        <begin position="22"/>
        <end position="45"/>
    </location>
</feature>
<evidence type="ECO:0000256" key="1">
    <source>
        <dbReference type="ARBA" id="ARBA00022692"/>
    </source>
</evidence>
<accession>A0A284QZV8</accession>
<dbReference type="GO" id="GO:0031410">
    <property type="term" value="C:cytoplasmic vesicle"/>
    <property type="evidence" value="ECO:0007669"/>
    <property type="project" value="UniProtKB-KW"/>
</dbReference>
<evidence type="ECO:0000256" key="3">
    <source>
        <dbReference type="ARBA" id="ARBA00022989"/>
    </source>
</evidence>
<protein>
    <recommendedName>
        <fullName evidence="9">Vacuolar ATPase assembly integral membrane protein VMA21</fullName>
    </recommendedName>
</protein>
<dbReference type="InterPro" id="IPR019013">
    <property type="entry name" value="Vma21"/>
</dbReference>
<dbReference type="OrthoDB" id="160405at2759"/>
<evidence type="ECO:0000256" key="6">
    <source>
        <dbReference type="SAM" id="Phobius"/>
    </source>
</evidence>
<keyword evidence="8" id="KW-1185">Reference proteome</keyword>
<organism evidence="7 8">
    <name type="scientific">Armillaria ostoyae</name>
    <name type="common">Armillaria root rot fungus</name>
    <dbReference type="NCBI Taxonomy" id="47428"/>
    <lineage>
        <taxon>Eukaryota</taxon>
        <taxon>Fungi</taxon>
        <taxon>Dikarya</taxon>
        <taxon>Basidiomycota</taxon>
        <taxon>Agaricomycotina</taxon>
        <taxon>Agaricomycetes</taxon>
        <taxon>Agaricomycetidae</taxon>
        <taxon>Agaricales</taxon>
        <taxon>Marasmiineae</taxon>
        <taxon>Physalacriaceae</taxon>
        <taxon>Armillaria</taxon>
    </lineage>
</organism>
<dbReference type="EMBL" id="FUEG01000003">
    <property type="protein sequence ID" value="SJL01955.1"/>
    <property type="molecule type" value="Genomic_DNA"/>
</dbReference>
<keyword evidence="4 6" id="KW-0472">Membrane</keyword>
<evidence type="ECO:0000256" key="5">
    <source>
        <dbReference type="ARBA" id="ARBA00023329"/>
    </source>
</evidence>
<feature type="transmembrane region" description="Helical" evidence="6">
    <location>
        <begin position="51"/>
        <end position="72"/>
    </location>
</feature>
<dbReference type="Pfam" id="PF09446">
    <property type="entry name" value="VMA21"/>
    <property type="match status" value="1"/>
</dbReference>
<evidence type="ECO:0000313" key="7">
    <source>
        <dbReference type="EMBL" id="SJL01955.1"/>
    </source>
</evidence>
<proteinExistence type="predicted"/>
<sequence length="94" mass="10225">MEQAAVANANARTASRSTLAQLVLFSLSLGILPIASYFLSLKYVWHGNSTWAAITAVVAANIVLVAYIFASLRDDIKLIDSKTPAQNSETRKER</sequence>
<evidence type="ECO:0000256" key="4">
    <source>
        <dbReference type="ARBA" id="ARBA00023136"/>
    </source>
</evidence>
<dbReference type="Proteomes" id="UP000219338">
    <property type="component" value="Unassembled WGS sequence"/>
</dbReference>
<keyword evidence="2" id="KW-0256">Endoplasmic reticulum</keyword>
<evidence type="ECO:0000313" key="8">
    <source>
        <dbReference type="Proteomes" id="UP000219338"/>
    </source>
</evidence>
<reference evidence="8" key="1">
    <citation type="journal article" date="2017" name="Nat. Ecol. Evol.">
        <title>Genome expansion and lineage-specific genetic innovations in the forest pathogenic fungi Armillaria.</title>
        <authorList>
            <person name="Sipos G."/>
            <person name="Prasanna A.N."/>
            <person name="Walter M.C."/>
            <person name="O'Connor E."/>
            <person name="Balint B."/>
            <person name="Krizsan K."/>
            <person name="Kiss B."/>
            <person name="Hess J."/>
            <person name="Varga T."/>
            <person name="Slot J."/>
            <person name="Riley R."/>
            <person name="Boka B."/>
            <person name="Rigling D."/>
            <person name="Barry K."/>
            <person name="Lee J."/>
            <person name="Mihaltcheva S."/>
            <person name="LaButti K."/>
            <person name="Lipzen A."/>
            <person name="Waldron R."/>
            <person name="Moloney N.M."/>
            <person name="Sperisen C."/>
            <person name="Kredics L."/>
            <person name="Vagvoelgyi C."/>
            <person name="Patrignani A."/>
            <person name="Fitzpatrick D."/>
            <person name="Nagy I."/>
            <person name="Doyle S."/>
            <person name="Anderson J.B."/>
            <person name="Grigoriev I.V."/>
            <person name="Gueldener U."/>
            <person name="Muensterkoetter M."/>
            <person name="Nagy L.G."/>
        </authorList>
    </citation>
    <scope>NUCLEOTIDE SEQUENCE [LARGE SCALE GENOMIC DNA]</scope>
    <source>
        <strain evidence="8">C18/9</strain>
    </source>
</reference>
<keyword evidence="3 6" id="KW-1133">Transmembrane helix</keyword>
<dbReference type="GO" id="GO:0070072">
    <property type="term" value="P:vacuolar proton-transporting V-type ATPase complex assembly"/>
    <property type="evidence" value="ECO:0007669"/>
    <property type="project" value="InterPro"/>
</dbReference>
<dbReference type="STRING" id="47428.A0A284QZV8"/>
<gene>
    <name evidence="7" type="ORF">ARMOST_05279</name>
</gene>
<name>A0A284QZV8_ARMOS</name>
<evidence type="ECO:0008006" key="9">
    <source>
        <dbReference type="Google" id="ProtNLM"/>
    </source>
</evidence>
<keyword evidence="5" id="KW-0968">Cytoplasmic vesicle</keyword>
<dbReference type="AlphaFoldDB" id="A0A284QZV8"/>
<keyword evidence="1 6" id="KW-0812">Transmembrane</keyword>
<evidence type="ECO:0000256" key="2">
    <source>
        <dbReference type="ARBA" id="ARBA00022824"/>
    </source>
</evidence>
<dbReference type="OMA" id="FEGNATF"/>